<dbReference type="RefSeq" id="WP_042000633.1">
    <property type="nucleotide sequence ID" value="NZ_CP022382.1"/>
</dbReference>
<protein>
    <recommendedName>
        <fullName evidence="3 7">Nicotinate phosphoribosyltransferase</fullName>
        <shortName evidence="7">NAPRTase</shortName>
        <ecNumber evidence="3 7">6.3.4.21</ecNumber>
    </recommendedName>
</protein>
<dbReference type="InterPro" id="IPR007229">
    <property type="entry name" value="Nic_PRibTrfase-Fam"/>
</dbReference>
<dbReference type="GeneID" id="69580448"/>
<dbReference type="UniPathway" id="UPA00253">
    <property type="reaction ID" value="UER00457"/>
</dbReference>
<comment type="function">
    <text evidence="7 8">Catalyzes the synthesis of beta-nicotinate D-ribonucleotide from nicotinate and 5-phospho-D-ribose 1-phosphate at the expense of ATP.</text>
</comment>
<evidence type="ECO:0000256" key="7">
    <source>
        <dbReference type="HAMAP-Rule" id="MF_00570"/>
    </source>
</evidence>
<keyword evidence="5 7" id="KW-0436">Ligase</keyword>
<evidence type="ECO:0000256" key="2">
    <source>
        <dbReference type="ARBA" id="ARBA00010897"/>
    </source>
</evidence>
<dbReference type="PANTHER" id="PTHR11098:SF1">
    <property type="entry name" value="NICOTINATE PHOSPHORIBOSYLTRANSFERASE"/>
    <property type="match status" value="1"/>
</dbReference>
<evidence type="ECO:0000256" key="4">
    <source>
        <dbReference type="ARBA" id="ARBA00022553"/>
    </source>
</evidence>
<feature type="modified residue" description="Phosphohistidine; by autocatalysis" evidence="7">
    <location>
        <position position="220"/>
    </location>
</feature>
<organism evidence="9 10">
    <name type="scientific">Capnocytophaga canimorsus</name>
    <dbReference type="NCBI Taxonomy" id="28188"/>
    <lineage>
        <taxon>Bacteria</taxon>
        <taxon>Pseudomonadati</taxon>
        <taxon>Bacteroidota</taxon>
        <taxon>Flavobacteriia</taxon>
        <taxon>Flavobacteriales</taxon>
        <taxon>Flavobacteriaceae</taxon>
        <taxon>Capnocytophaga</taxon>
    </lineage>
</organism>
<dbReference type="Pfam" id="PF04095">
    <property type="entry name" value="NAPRTase"/>
    <property type="match status" value="1"/>
</dbReference>
<comment type="PTM">
    <text evidence="7 8">Transiently phosphorylated on a His residue during the reaction cycle. Phosphorylation strongly increases the affinity for substrates and increases the rate of nicotinate D-ribonucleotide production. Dephosphorylation regenerates the low-affinity form of the enzyme, leading to product release.</text>
</comment>
<dbReference type="GO" id="GO:0005829">
    <property type="term" value="C:cytosol"/>
    <property type="evidence" value="ECO:0007669"/>
    <property type="project" value="TreeGrafter"/>
</dbReference>
<dbReference type="EC" id="6.3.4.21" evidence="3 7"/>
<dbReference type="NCBIfam" id="NF003704">
    <property type="entry name" value="PRK05321.1"/>
    <property type="match status" value="1"/>
</dbReference>
<dbReference type="PIRSF" id="PIRSF000484">
    <property type="entry name" value="NAPRT"/>
    <property type="match status" value="1"/>
</dbReference>
<dbReference type="Proteomes" id="UP000044026">
    <property type="component" value="Unassembled WGS sequence"/>
</dbReference>
<dbReference type="EMBL" id="CDOE01000068">
    <property type="protein sequence ID" value="CEN37475.1"/>
    <property type="molecule type" value="Genomic_DNA"/>
</dbReference>
<accession>A0A0B7HDX6</accession>
<dbReference type="GO" id="GO:0016757">
    <property type="term" value="F:glycosyltransferase activity"/>
    <property type="evidence" value="ECO:0007669"/>
    <property type="project" value="UniProtKB-KW"/>
</dbReference>
<dbReference type="NCBIfam" id="TIGR01514">
    <property type="entry name" value="NAPRTase"/>
    <property type="match status" value="1"/>
</dbReference>
<evidence type="ECO:0000256" key="6">
    <source>
        <dbReference type="ARBA" id="ARBA00022642"/>
    </source>
</evidence>
<gene>
    <name evidence="7 9" type="primary">pncB</name>
    <name evidence="9" type="ORF">CCAN12_700049</name>
</gene>
<evidence type="ECO:0000256" key="1">
    <source>
        <dbReference type="ARBA" id="ARBA00004952"/>
    </source>
</evidence>
<keyword evidence="9" id="KW-0328">Glycosyltransferase</keyword>
<dbReference type="SUPFAM" id="SSF51690">
    <property type="entry name" value="Nicotinate/Quinolinate PRTase C-terminal domain-like"/>
    <property type="match status" value="1"/>
</dbReference>
<dbReference type="InterPro" id="IPR041525">
    <property type="entry name" value="N/Namide_PRibTrfase"/>
</dbReference>
<dbReference type="AlphaFoldDB" id="A0A0B7HDX6"/>
<evidence type="ECO:0000256" key="3">
    <source>
        <dbReference type="ARBA" id="ARBA00013236"/>
    </source>
</evidence>
<evidence type="ECO:0000256" key="5">
    <source>
        <dbReference type="ARBA" id="ARBA00022598"/>
    </source>
</evidence>
<comment type="pathway">
    <text evidence="1 7 8">Cofactor biosynthesis; NAD(+) biosynthesis; nicotinate D-ribonucleotide from nicotinate: step 1/1.</text>
</comment>
<dbReference type="InterPro" id="IPR036068">
    <property type="entry name" value="Nicotinate_pribotase-like_C"/>
</dbReference>
<dbReference type="Gene3D" id="3.20.140.10">
    <property type="entry name" value="nicotinate phosphoribosyltransferase"/>
    <property type="match status" value="1"/>
</dbReference>
<evidence type="ECO:0000256" key="8">
    <source>
        <dbReference type="RuleBase" id="RU003838"/>
    </source>
</evidence>
<reference evidence="9 10" key="1">
    <citation type="submission" date="2015-01" db="EMBL/GenBank/DDBJ databases">
        <authorList>
            <person name="Xiang T."/>
            <person name="Song Y."/>
            <person name="Huang L."/>
            <person name="Wang B."/>
            <person name="Wu P."/>
        </authorList>
    </citation>
    <scope>NUCLEOTIDE SEQUENCE [LARGE SCALE GENOMIC DNA]</scope>
    <source>
        <strain evidence="9 10">Cc12</strain>
    </source>
</reference>
<dbReference type="HAMAP" id="MF_00570">
    <property type="entry name" value="NAPRTase"/>
    <property type="match status" value="1"/>
</dbReference>
<dbReference type="PANTHER" id="PTHR11098">
    <property type="entry name" value="NICOTINATE PHOSPHORIBOSYLTRANSFERASE"/>
    <property type="match status" value="1"/>
</dbReference>
<keyword evidence="6 7" id="KW-0662">Pyridine nucleotide biosynthesis</keyword>
<proteinExistence type="inferred from homology"/>
<comment type="similarity">
    <text evidence="2 7 8">Belongs to the NAPRTase family.</text>
</comment>
<dbReference type="InterPro" id="IPR040727">
    <property type="entry name" value="NAPRTase_N"/>
</dbReference>
<dbReference type="GO" id="GO:0004516">
    <property type="term" value="F:nicotinate phosphoribosyltransferase activity"/>
    <property type="evidence" value="ECO:0007669"/>
    <property type="project" value="UniProtKB-UniRule"/>
</dbReference>
<dbReference type="InterPro" id="IPR006406">
    <property type="entry name" value="Nic_PRibTrfase"/>
</dbReference>
<keyword evidence="4 7" id="KW-0597">Phosphoprotein</keyword>
<dbReference type="Pfam" id="PF17767">
    <property type="entry name" value="NAPRTase_N"/>
    <property type="match status" value="1"/>
</dbReference>
<sequence>MQTTNETFRVFNSMLDNDFYKFTMQCAAVKLFPNVKARYKFINRGEHKFPEGFAEAMRVSVAQMAQLKLTKDEKKFLIKNCPYLNPAYIDFLEGYRYDPSEVHIEQEGEDLQVQISGYWYRTILWEVPLLAMISELYYKLTGAVHWEDTKIIENTIEKIKLYNELEVPFAEFGTRRRHSYHVHDLVMRTLKSNQQKSFIGSSNVHFAMKNQVKPIGTHAHEWFMFHAAEYGYKMANAMSLEHWVDVFRGDLGVALSDTYTTEVFFKHFDTKFAKLFDGVRHDSGDPIAFANKTIEHYRKHGINPMYKYIIFSDGLNPKKVTEITEATKGKIGISFGIGTNLTNDVGLRPMNIVIKLTEVLTSDNEWVPTVKISDEPNKHTGEPRMIQLAKELLRID</sequence>
<keyword evidence="9" id="KW-0808">Transferase</keyword>
<name>A0A0B7HDX6_9FLAO</name>
<comment type="catalytic activity">
    <reaction evidence="7 8">
        <text>5-phospho-alpha-D-ribose 1-diphosphate + nicotinate + ATP + H2O = nicotinate beta-D-ribonucleotide + ADP + phosphate + diphosphate</text>
        <dbReference type="Rhea" id="RHEA:36163"/>
        <dbReference type="ChEBI" id="CHEBI:15377"/>
        <dbReference type="ChEBI" id="CHEBI:30616"/>
        <dbReference type="ChEBI" id="CHEBI:32544"/>
        <dbReference type="ChEBI" id="CHEBI:33019"/>
        <dbReference type="ChEBI" id="CHEBI:43474"/>
        <dbReference type="ChEBI" id="CHEBI:57502"/>
        <dbReference type="ChEBI" id="CHEBI:58017"/>
        <dbReference type="ChEBI" id="CHEBI:456216"/>
        <dbReference type="EC" id="6.3.4.21"/>
    </reaction>
</comment>
<dbReference type="GO" id="GO:0034355">
    <property type="term" value="P:NAD+ biosynthetic process via the salvage pathway"/>
    <property type="evidence" value="ECO:0007669"/>
    <property type="project" value="TreeGrafter"/>
</dbReference>
<dbReference type="SUPFAM" id="SSF54675">
    <property type="entry name" value="Nicotinate/Quinolinate PRTase N-terminal domain-like"/>
    <property type="match status" value="1"/>
</dbReference>
<evidence type="ECO:0000313" key="10">
    <source>
        <dbReference type="Proteomes" id="UP000044026"/>
    </source>
</evidence>
<evidence type="ECO:0000313" key="9">
    <source>
        <dbReference type="EMBL" id="CEN37475.1"/>
    </source>
</evidence>